<evidence type="ECO:0000256" key="2">
    <source>
        <dbReference type="SAM" id="SignalP"/>
    </source>
</evidence>
<feature type="chain" id="PRO_5030764991" evidence="2">
    <location>
        <begin position="24"/>
        <end position="233"/>
    </location>
</feature>
<dbReference type="RefSeq" id="WP_184099645.1">
    <property type="nucleotide sequence ID" value="NZ_JACIJH010000010.1"/>
</dbReference>
<gene>
    <name evidence="5" type="ORF">FHR21_002974</name>
</gene>
<keyword evidence="6" id="KW-1185">Reference proteome</keyword>
<dbReference type="PANTHER" id="PTHR33619:SF3">
    <property type="entry name" value="POLYSACCHARIDE EXPORT PROTEIN GFCE-RELATED"/>
    <property type="match status" value="1"/>
</dbReference>
<protein>
    <submittedName>
        <fullName evidence="5">Polysaccharide export outer membrane protein</fullName>
    </submittedName>
</protein>
<sequence length="233" mass="24918">MEIRILRRKTALAAICLALPGCASTGLPSGDQAYEIIPAPSNQTAPSEYRIGPLDVLKITVFQEPDLSLEEVPVDASGNILFPLIGQVSVSGKTSTELSNAIAERLGERYLVDPQVSTIVSTSASQNVTVEGAVNKPGVFPLQGPTTLLQAMALSEGPTQTAKLGEVIVFRRKDDGVYAAQFNLDDIRVGRAPNPEILGGDIVVVGNSFAKQLFRDFLQLSPLLSTVFVRLDR</sequence>
<feature type="domain" description="Polysaccharide export protein N-terminal" evidence="3">
    <location>
        <begin position="44"/>
        <end position="120"/>
    </location>
</feature>
<comment type="caution">
    <text evidence="5">The sequence shown here is derived from an EMBL/GenBank/DDBJ whole genome shotgun (WGS) entry which is preliminary data.</text>
</comment>
<reference evidence="5 6" key="1">
    <citation type="submission" date="2020-08" db="EMBL/GenBank/DDBJ databases">
        <title>Genomic Encyclopedia of Type Strains, Phase IV (KMG-IV): sequencing the most valuable type-strain genomes for metagenomic binning, comparative biology and taxonomic classification.</title>
        <authorList>
            <person name="Goeker M."/>
        </authorList>
    </citation>
    <scope>NUCLEOTIDE SEQUENCE [LARGE SCALE GENOMIC DNA]</scope>
    <source>
        <strain evidence="5 6">DSM 27163</strain>
    </source>
</reference>
<dbReference type="Pfam" id="PF10531">
    <property type="entry name" value="SLBB"/>
    <property type="match status" value="1"/>
</dbReference>
<feature type="signal peptide" evidence="2">
    <location>
        <begin position="1"/>
        <end position="23"/>
    </location>
</feature>
<dbReference type="Proteomes" id="UP000537161">
    <property type="component" value="Unassembled WGS sequence"/>
</dbReference>
<dbReference type="Gene3D" id="3.30.1950.10">
    <property type="entry name" value="wza like domain"/>
    <property type="match status" value="1"/>
</dbReference>
<dbReference type="PANTHER" id="PTHR33619">
    <property type="entry name" value="POLYSACCHARIDE EXPORT PROTEIN GFCE-RELATED"/>
    <property type="match status" value="1"/>
</dbReference>
<evidence type="ECO:0000259" key="4">
    <source>
        <dbReference type="Pfam" id="PF10531"/>
    </source>
</evidence>
<dbReference type="InterPro" id="IPR019554">
    <property type="entry name" value="Soluble_ligand-bd"/>
</dbReference>
<accession>A0A7W9ERC5</accession>
<dbReference type="GO" id="GO:0015159">
    <property type="term" value="F:polysaccharide transmembrane transporter activity"/>
    <property type="evidence" value="ECO:0007669"/>
    <property type="project" value="InterPro"/>
</dbReference>
<dbReference type="InterPro" id="IPR049712">
    <property type="entry name" value="Poly_export"/>
</dbReference>
<evidence type="ECO:0000313" key="6">
    <source>
        <dbReference type="Proteomes" id="UP000537161"/>
    </source>
</evidence>
<keyword evidence="1 2" id="KW-0732">Signal</keyword>
<dbReference type="AlphaFoldDB" id="A0A7W9ERC5"/>
<name>A0A7W9ERC5_9SPHN</name>
<dbReference type="Gene3D" id="3.10.560.10">
    <property type="entry name" value="Outer membrane lipoprotein wza domain like"/>
    <property type="match status" value="1"/>
</dbReference>
<dbReference type="Pfam" id="PF02563">
    <property type="entry name" value="Poly_export"/>
    <property type="match status" value="1"/>
</dbReference>
<dbReference type="EMBL" id="JACIJH010000010">
    <property type="protein sequence ID" value="MBB5707607.1"/>
    <property type="molecule type" value="Genomic_DNA"/>
</dbReference>
<evidence type="ECO:0000256" key="1">
    <source>
        <dbReference type="ARBA" id="ARBA00022729"/>
    </source>
</evidence>
<dbReference type="InterPro" id="IPR003715">
    <property type="entry name" value="Poly_export_N"/>
</dbReference>
<evidence type="ECO:0000259" key="3">
    <source>
        <dbReference type="Pfam" id="PF02563"/>
    </source>
</evidence>
<organism evidence="5 6">
    <name type="scientific">Sphingopyxis panaciterrulae</name>
    <dbReference type="NCBI Taxonomy" id="462372"/>
    <lineage>
        <taxon>Bacteria</taxon>
        <taxon>Pseudomonadati</taxon>
        <taxon>Pseudomonadota</taxon>
        <taxon>Alphaproteobacteria</taxon>
        <taxon>Sphingomonadales</taxon>
        <taxon>Sphingomonadaceae</taxon>
        <taxon>Sphingopyxis</taxon>
    </lineage>
</organism>
<proteinExistence type="predicted"/>
<feature type="domain" description="Soluble ligand binding" evidence="4">
    <location>
        <begin position="128"/>
        <end position="176"/>
    </location>
</feature>
<evidence type="ECO:0000313" key="5">
    <source>
        <dbReference type="EMBL" id="MBB5707607.1"/>
    </source>
</evidence>